<evidence type="ECO:0000313" key="8">
    <source>
        <dbReference type="Proteomes" id="UP000198341"/>
    </source>
</evidence>
<proteinExistence type="predicted"/>
<dbReference type="PANTHER" id="PTHR11042">
    <property type="entry name" value="EUKARYOTIC TRANSLATION INITIATION FACTOR 2-ALPHA KINASE EIF2-ALPHA KINASE -RELATED"/>
    <property type="match status" value="1"/>
</dbReference>
<dbReference type="GeneID" id="19012977"/>
<dbReference type="Pfam" id="PF00069">
    <property type="entry name" value="Pkinase"/>
    <property type="match status" value="1"/>
</dbReference>
<dbReference type="GO" id="GO:0005524">
    <property type="term" value="F:ATP binding"/>
    <property type="evidence" value="ECO:0007669"/>
    <property type="project" value="UniProtKB-KW"/>
</dbReference>
<dbReference type="SMART" id="SM00220">
    <property type="entry name" value="S_TKc"/>
    <property type="match status" value="1"/>
</dbReference>
<protein>
    <recommendedName>
        <fullName evidence="6">Protein kinase domain-containing protein</fullName>
    </recommendedName>
</protein>
<keyword evidence="3" id="KW-0418">Kinase</keyword>
<evidence type="ECO:0000256" key="4">
    <source>
        <dbReference type="ARBA" id="ARBA00022840"/>
    </source>
</evidence>
<dbReference type="OrthoDB" id="1335080at2759"/>
<feature type="region of interest" description="Disordered" evidence="5">
    <location>
        <begin position="233"/>
        <end position="252"/>
    </location>
</feature>
<keyword evidence="1" id="KW-0808">Transferase</keyword>
<dbReference type="InterPro" id="IPR050339">
    <property type="entry name" value="CC_SR_Kinase"/>
</dbReference>
<dbReference type="GO" id="GO:0005737">
    <property type="term" value="C:cytoplasm"/>
    <property type="evidence" value="ECO:0007669"/>
    <property type="project" value="TreeGrafter"/>
</dbReference>
<evidence type="ECO:0000256" key="5">
    <source>
        <dbReference type="SAM" id="MobiDB-lite"/>
    </source>
</evidence>
<dbReference type="EMBL" id="FO082268">
    <property type="protein sequence ID" value="CCO18577.1"/>
    <property type="molecule type" value="Genomic_DNA"/>
</dbReference>
<dbReference type="InterPro" id="IPR000719">
    <property type="entry name" value="Prot_kinase_dom"/>
</dbReference>
<keyword evidence="4" id="KW-0067">ATP-binding</keyword>
<dbReference type="PROSITE" id="PS50011">
    <property type="entry name" value="PROTEIN_KINASE_DOM"/>
    <property type="match status" value="1"/>
</dbReference>
<dbReference type="KEGG" id="bpg:Bathy11g02980"/>
<dbReference type="Gene3D" id="3.30.200.20">
    <property type="entry name" value="Phosphorylase Kinase, domain 1"/>
    <property type="match status" value="1"/>
</dbReference>
<accession>K8EK26</accession>
<name>K8EK26_9CHLO</name>
<dbReference type="InterPro" id="IPR011009">
    <property type="entry name" value="Kinase-like_dom_sf"/>
</dbReference>
<dbReference type="PANTHER" id="PTHR11042:SF185">
    <property type="entry name" value="WEE1-LIKE PROTEIN KINASE"/>
    <property type="match status" value="1"/>
</dbReference>
<feature type="compositionally biased region" description="Basic and acidic residues" evidence="5">
    <location>
        <begin position="349"/>
        <end position="361"/>
    </location>
</feature>
<feature type="region of interest" description="Disordered" evidence="5">
    <location>
        <begin position="1"/>
        <end position="112"/>
    </location>
</feature>
<feature type="compositionally biased region" description="Polar residues" evidence="5">
    <location>
        <begin position="286"/>
        <end position="302"/>
    </location>
</feature>
<evidence type="ECO:0000256" key="1">
    <source>
        <dbReference type="ARBA" id="ARBA00022679"/>
    </source>
</evidence>
<dbReference type="Proteomes" id="UP000198341">
    <property type="component" value="Chromosome 11"/>
</dbReference>
<evidence type="ECO:0000313" key="7">
    <source>
        <dbReference type="EMBL" id="CCO18577.1"/>
    </source>
</evidence>
<organism evidence="7 8">
    <name type="scientific">Bathycoccus prasinos</name>
    <dbReference type="NCBI Taxonomy" id="41875"/>
    <lineage>
        <taxon>Eukaryota</taxon>
        <taxon>Viridiplantae</taxon>
        <taxon>Chlorophyta</taxon>
        <taxon>Mamiellophyceae</taxon>
        <taxon>Mamiellales</taxon>
        <taxon>Bathycoccaceae</taxon>
        <taxon>Bathycoccus</taxon>
    </lineage>
</organism>
<dbReference type="GO" id="GO:0005634">
    <property type="term" value="C:nucleus"/>
    <property type="evidence" value="ECO:0007669"/>
    <property type="project" value="TreeGrafter"/>
</dbReference>
<evidence type="ECO:0000256" key="2">
    <source>
        <dbReference type="ARBA" id="ARBA00022741"/>
    </source>
</evidence>
<feature type="domain" description="Protein kinase" evidence="6">
    <location>
        <begin position="390"/>
        <end position="660"/>
    </location>
</feature>
<evidence type="ECO:0000259" key="6">
    <source>
        <dbReference type="PROSITE" id="PS50011"/>
    </source>
</evidence>
<gene>
    <name evidence="7" type="ordered locus">Bathy11g02980</name>
</gene>
<dbReference type="SUPFAM" id="SSF56112">
    <property type="entry name" value="Protein kinase-like (PK-like)"/>
    <property type="match status" value="1"/>
</dbReference>
<feature type="compositionally biased region" description="Polar residues" evidence="5">
    <location>
        <begin position="12"/>
        <end position="42"/>
    </location>
</feature>
<dbReference type="GO" id="GO:0004713">
    <property type="term" value="F:protein tyrosine kinase activity"/>
    <property type="evidence" value="ECO:0007669"/>
    <property type="project" value="TreeGrafter"/>
</dbReference>
<feature type="region of interest" description="Disordered" evidence="5">
    <location>
        <begin position="286"/>
        <end position="376"/>
    </location>
</feature>
<dbReference type="STRING" id="41875.K8EK26"/>
<keyword evidence="8" id="KW-1185">Reference proteome</keyword>
<dbReference type="AlphaFoldDB" id="K8EK26"/>
<dbReference type="eggNOG" id="KOG0601">
    <property type="taxonomic scope" value="Eukaryota"/>
</dbReference>
<keyword evidence="2" id="KW-0547">Nucleotide-binding</keyword>
<dbReference type="RefSeq" id="XP_007510232.1">
    <property type="nucleotide sequence ID" value="XM_007510170.1"/>
</dbReference>
<dbReference type="Gene3D" id="1.10.510.10">
    <property type="entry name" value="Transferase(Phosphotransferase) domain 1"/>
    <property type="match status" value="1"/>
</dbReference>
<evidence type="ECO:0000256" key="3">
    <source>
        <dbReference type="ARBA" id="ARBA00022777"/>
    </source>
</evidence>
<reference evidence="7 8" key="1">
    <citation type="submission" date="2011-10" db="EMBL/GenBank/DDBJ databases">
        <authorList>
            <person name="Genoscope - CEA"/>
        </authorList>
    </citation>
    <scope>NUCLEOTIDE SEQUENCE [LARGE SCALE GENOMIC DNA]</scope>
    <source>
        <strain evidence="7 8">RCC 1105</strain>
    </source>
</reference>
<sequence length="671" mass="73587">MLKLKSRAVLETPTTGLSRQLSKTGINTSSNTNNEDGGTNNKSLREHGTTEADDDDFDALKAVNTTNTNNENSQQRHGKGAPNPPIISQKPSIHRYPGAFGNQPRFAPSQQPPPLPFSQDFDVADYCTPADQQFELVGNIAYANTNKNSGGGGGYDSQQGLQPFDSCDGKENGGVNGKGYFSSIVQNTTNGKQFGMRSPVALSPMRHKRARLGCIIDSPNVSQQMYNNNESSRGALDVINGTGGSSGPSGLRFQQLSSQQMQLTPRESSQPFTISRAGSLPQACLQYSQGAGGNRNSANAHNNMFEVPPIPNRQQQQQQQQQQGGGGGSANATKKEKLLQSPPISRNAFLRDEEQAKELPAHSRRITNNNNGSNNEAKENAQMLRFRSEFADLGLIAKGGFGKVSRVVHRLDGKMYAVKRTEKKLYGESEKNDALREVHAMAALSSLNSPNIVRYYTSWMEYDHLYIQMELCERGAVKFGPDAKFTKDEGEVLLVVRDVANALSVAHESEERIAHMDVKPDNIFESEKKIYKLGDWGRATSTCGEKRRKLIGGASEIDGDQRYLANEVLNDDFSNLAKSDVWSLGATALELLLGEALPMNGDKYRALRDGRSVNENFEDFGLSEFSCSEEMKALLKLMLAKDPESRPTAKEIMVECEKLLCLTSAMESSML</sequence>